<organism evidence="4 5">
    <name type="scientific">Nyssa sinensis</name>
    <dbReference type="NCBI Taxonomy" id="561372"/>
    <lineage>
        <taxon>Eukaryota</taxon>
        <taxon>Viridiplantae</taxon>
        <taxon>Streptophyta</taxon>
        <taxon>Embryophyta</taxon>
        <taxon>Tracheophyta</taxon>
        <taxon>Spermatophyta</taxon>
        <taxon>Magnoliopsida</taxon>
        <taxon>eudicotyledons</taxon>
        <taxon>Gunneridae</taxon>
        <taxon>Pentapetalae</taxon>
        <taxon>asterids</taxon>
        <taxon>Cornales</taxon>
        <taxon>Nyssaceae</taxon>
        <taxon>Nyssa</taxon>
    </lineage>
</organism>
<name>A0A5J5C1H6_9ASTE</name>
<dbReference type="InterPro" id="IPR022212">
    <property type="entry name" value="DUF3741"/>
</dbReference>
<feature type="domain" description="DUF4378" evidence="3">
    <location>
        <begin position="729"/>
        <end position="889"/>
    </location>
</feature>
<protein>
    <recommendedName>
        <fullName evidence="6">DUF4378 domain-containing protein</fullName>
    </recommendedName>
</protein>
<feature type="compositionally biased region" description="Basic residues" evidence="1">
    <location>
        <begin position="40"/>
        <end position="58"/>
    </location>
</feature>
<dbReference type="Pfam" id="PF14309">
    <property type="entry name" value="DUF4378"/>
    <property type="match status" value="1"/>
</dbReference>
<evidence type="ECO:0000259" key="2">
    <source>
        <dbReference type="Pfam" id="PF12552"/>
    </source>
</evidence>
<dbReference type="AlphaFoldDB" id="A0A5J5C1H6"/>
<reference evidence="4 5" key="1">
    <citation type="submission" date="2019-09" db="EMBL/GenBank/DDBJ databases">
        <title>A chromosome-level genome assembly of the Chinese tupelo Nyssa sinensis.</title>
        <authorList>
            <person name="Yang X."/>
            <person name="Kang M."/>
            <person name="Yang Y."/>
            <person name="Xiong H."/>
            <person name="Wang M."/>
            <person name="Zhang Z."/>
            <person name="Wang Z."/>
            <person name="Wu H."/>
            <person name="Ma T."/>
            <person name="Liu J."/>
            <person name="Xi Z."/>
        </authorList>
    </citation>
    <scope>NUCLEOTIDE SEQUENCE [LARGE SCALE GENOMIC DNA]</scope>
    <source>
        <strain evidence="4">J267</strain>
        <tissue evidence="4">Leaf</tissue>
    </source>
</reference>
<evidence type="ECO:0000313" key="5">
    <source>
        <dbReference type="Proteomes" id="UP000325577"/>
    </source>
</evidence>
<evidence type="ECO:0000259" key="3">
    <source>
        <dbReference type="Pfam" id="PF14309"/>
    </source>
</evidence>
<dbReference type="PANTHER" id="PTHR47071:SF2">
    <property type="entry name" value="PROTEIN TRM32"/>
    <property type="match status" value="1"/>
</dbReference>
<dbReference type="EMBL" id="CM018031">
    <property type="protein sequence ID" value="KAA8549265.1"/>
    <property type="molecule type" value="Genomic_DNA"/>
</dbReference>
<evidence type="ECO:0000256" key="1">
    <source>
        <dbReference type="SAM" id="MobiDB-lite"/>
    </source>
</evidence>
<evidence type="ECO:0000313" key="4">
    <source>
        <dbReference type="EMBL" id="KAA8549265.1"/>
    </source>
</evidence>
<dbReference type="OrthoDB" id="758104at2759"/>
<feature type="domain" description="DUF3741" evidence="2">
    <location>
        <begin position="222"/>
        <end position="263"/>
    </location>
</feature>
<dbReference type="InterPro" id="IPR025486">
    <property type="entry name" value="DUF4378"/>
</dbReference>
<evidence type="ECO:0008006" key="6">
    <source>
        <dbReference type="Google" id="ProtNLM"/>
    </source>
</evidence>
<feature type="region of interest" description="Disordered" evidence="1">
    <location>
        <begin position="40"/>
        <end position="67"/>
    </location>
</feature>
<gene>
    <name evidence="4" type="ORF">F0562_000949</name>
</gene>
<dbReference type="PANTHER" id="PTHR47071">
    <property type="entry name" value="PROTEIN TRM32"/>
    <property type="match status" value="1"/>
</dbReference>
<dbReference type="Proteomes" id="UP000325577">
    <property type="component" value="Linkage Group LG0"/>
</dbReference>
<feature type="compositionally biased region" description="Basic and acidic residues" evidence="1">
    <location>
        <begin position="420"/>
        <end position="436"/>
    </location>
</feature>
<dbReference type="Pfam" id="PF12552">
    <property type="entry name" value="DUF3741"/>
    <property type="match status" value="1"/>
</dbReference>
<sequence>MAKNLWSKNSDHEFEDNYHPGCMWGILHALDYHHWHTNVKKMPPHKKQNGRRHGKRNGSSKTQLNVHDSGEVKRLLDAEASQFHVDQSSTKTSSTNKWSLRARIKALTAEEMSKEEDHNQWGSGVRSGLQLRRTYSIHHLEPDYNLGEIATKWKHPNKADNSATRLQDQAQMKANEEPVACNENFGVDHRKNAVYYLEHNQLAENRTLCPEKCDKTKETLVNQKLVEAKQFSGNVSHYPFKEYEDILEIFKVNKELFLKILQNADDGIENCFHSLQASNMQARLTKSGSFPVAGLSCSRNLRPSKLKHKQNEIWSFPKGDKLLAGTQAPKLIASMFPKDLHSKSGPLMANDSGGKVLNHEKSFSSLASTQALDKSSSSEAVIDLLKEIKQRMEHAIEEGENESNLTSLDTLLGPSTGGKEMAERWKDSTTGRDNKDSSSSSHEIDGFVLSKDTLTRIRRTSSLNESLDRYAQLFDYSFSREAKLPRSKSLKLTNEYEIPSGRHGTISFRRIRSLTHLDSCCPLQNEVSRDAHLAGMSLPIMSIVDRGTNIESDSHDEPKPISLPVSTDKYVSLNANEGIECLNNMVERTDGSTRMENLTNLTVGINDEETAKMDGLSEEMDELTVGESSSHKEQEITGLGLPQPSSVVVQQSCFQEDATTPAEFPISEGLECRHNGFDEKDSSVNSKPCSEAESLSWTCSTLKPENYENASKSVKNQRHVELYTKDDDDFNYVREILERSGFIRNSFLGTWHLPDQPVNPSVFEEVEVCWPHELECSVEDIWGCCHHQLLFDLVNEVLLQIYDKSFTYYPKSLSFSCHIRPVPVGYRVLEEVWSSISGCLSFRQELEHPLDCVVAQDMAKDDGWMSLQLETECVALELEDLIFDELLEELICS</sequence>
<proteinExistence type="predicted"/>
<accession>A0A5J5C1H6</accession>
<keyword evidence="5" id="KW-1185">Reference proteome</keyword>
<dbReference type="InterPro" id="IPR044257">
    <property type="entry name" value="TRM32-like"/>
</dbReference>
<feature type="region of interest" description="Disordered" evidence="1">
    <location>
        <begin position="396"/>
        <end position="442"/>
    </location>
</feature>